<organism evidence="5 6">
    <name type="scientific">bacterium (Candidatus Ratteibacteria) CG15_BIG_FIL_POST_REV_8_21_14_020_41_12</name>
    <dbReference type="NCBI Taxonomy" id="2014291"/>
    <lineage>
        <taxon>Bacteria</taxon>
        <taxon>Candidatus Ratteibacteria</taxon>
    </lineage>
</organism>
<dbReference type="Gene3D" id="3.90.25.10">
    <property type="entry name" value="UDP-galactose 4-epimerase, domain 1"/>
    <property type="match status" value="1"/>
</dbReference>
<dbReference type="InterPro" id="IPR001509">
    <property type="entry name" value="Epimerase_deHydtase"/>
</dbReference>
<proteinExistence type="predicted"/>
<dbReference type="GO" id="GO:0005975">
    <property type="term" value="P:carbohydrate metabolic process"/>
    <property type="evidence" value="ECO:0007669"/>
    <property type="project" value="InterPro"/>
</dbReference>
<sequence length="313" mass="35140">MNILITGGAGFIGSNLALALQKQALNRFGSGQGYNLIIIDNLSSGNLENLKEYKGNFIRGDVSKKESFTQLKKEKFEVIFHQASITDTTYSDDKKMISDNVEGFKNVLNFANDSGARLVYASSAAVYGNGPLPMKENQKLFPLNAYGISKCEADKIVKETIEKKNSQIIGLRYFNVYGPGEEHKGKSASMIWQLSQKIKKGKPLRIFKYGEQSRDHIYVKDIVAANLRAMESNARGIFNVGTGKPTTFNRIIEILNGIFNTHFKPEYFGLPPALAEKYQNHTHADTSFFSKILKWKSRFSIEEGIKDYFSSIK</sequence>
<keyword evidence="3" id="KW-0119">Carbohydrate metabolism</keyword>
<dbReference type="GO" id="GO:0008712">
    <property type="term" value="F:ADP-glyceromanno-heptose 6-epimerase activity"/>
    <property type="evidence" value="ECO:0007669"/>
    <property type="project" value="InterPro"/>
</dbReference>
<dbReference type="GO" id="GO:0050661">
    <property type="term" value="F:NADP binding"/>
    <property type="evidence" value="ECO:0007669"/>
    <property type="project" value="InterPro"/>
</dbReference>
<dbReference type="EMBL" id="PFFY01000133">
    <property type="protein sequence ID" value="PIW33766.1"/>
    <property type="molecule type" value="Genomic_DNA"/>
</dbReference>
<dbReference type="Proteomes" id="UP000230025">
    <property type="component" value="Unassembled WGS sequence"/>
</dbReference>
<keyword evidence="2" id="KW-0413">Isomerase</keyword>
<dbReference type="NCBIfam" id="TIGR02197">
    <property type="entry name" value="heptose_epim"/>
    <property type="match status" value="1"/>
</dbReference>
<feature type="domain" description="NAD-dependent epimerase/dehydratase" evidence="4">
    <location>
        <begin position="3"/>
        <end position="241"/>
    </location>
</feature>
<evidence type="ECO:0000259" key="4">
    <source>
        <dbReference type="Pfam" id="PF01370"/>
    </source>
</evidence>
<gene>
    <name evidence="5" type="primary">rfaD</name>
    <name evidence="5" type="ORF">COW28_02815</name>
</gene>
<comment type="caution">
    <text evidence="5">The sequence shown here is derived from an EMBL/GenBank/DDBJ whole genome shotgun (WGS) entry which is preliminary data.</text>
</comment>
<protein>
    <submittedName>
        <fullName evidence="5">ADP-glyceromanno-heptose 6-epimerase</fullName>
    </submittedName>
</protein>
<evidence type="ECO:0000256" key="3">
    <source>
        <dbReference type="ARBA" id="ARBA00023277"/>
    </source>
</evidence>
<accession>A0A2M7GZ43</accession>
<dbReference type="PANTHER" id="PTHR43103">
    <property type="entry name" value="NUCLEOSIDE-DIPHOSPHATE-SUGAR EPIMERASE"/>
    <property type="match status" value="1"/>
</dbReference>
<keyword evidence="1" id="KW-0521">NADP</keyword>
<evidence type="ECO:0000313" key="6">
    <source>
        <dbReference type="Proteomes" id="UP000230025"/>
    </source>
</evidence>
<evidence type="ECO:0000256" key="1">
    <source>
        <dbReference type="ARBA" id="ARBA00022857"/>
    </source>
</evidence>
<dbReference type="AlphaFoldDB" id="A0A2M7GZ43"/>
<evidence type="ECO:0000256" key="2">
    <source>
        <dbReference type="ARBA" id="ARBA00023235"/>
    </source>
</evidence>
<dbReference type="PANTHER" id="PTHR43103:SF3">
    <property type="entry name" value="ADP-L-GLYCERO-D-MANNO-HEPTOSE-6-EPIMERASE"/>
    <property type="match status" value="1"/>
</dbReference>
<dbReference type="Pfam" id="PF01370">
    <property type="entry name" value="Epimerase"/>
    <property type="match status" value="1"/>
</dbReference>
<dbReference type="SUPFAM" id="SSF51735">
    <property type="entry name" value="NAD(P)-binding Rossmann-fold domains"/>
    <property type="match status" value="1"/>
</dbReference>
<name>A0A2M7GZ43_9BACT</name>
<dbReference type="InterPro" id="IPR011912">
    <property type="entry name" value="Heptose_epim"/>
</dbReference>
<dbReference type="Gene3D" id="3.40.50.720">
    <property type="entry name" value="NAD(P)-binding Rossmann-like Domain"/>
    <property type="match status" value="1"/>
</dbReference>
<evidence type="ECO:0000313" key="5">
    <source>
        <dbReference type="EMBL" id="PIW33766.1"/>
    </source>
</evidence>
<reference evidence="6" key="1">
    <citation type="submission" date="2017-09" db="EMBL/GenBank/DDBJ databases">
        <title>Depth-based differentiation of microbial function through sediment-hosted aquifers and enrichment of novel symbionts in the deep terrestrial subsurface.</title>
        <authorList>
            <person name="Probst A.J."/>
            <person name="Ladd B."/>
            <person name="Jarett J.K."/>
            <person name="Geller-Mcgrath D.E."/>
            <person name="Sieber C.M.K."/>
            <person name="Emerson J.B."/>
            <person name="Anantharaman K."/>
            <person name="Thomas B.C."/>
            <person name="Malmstrom R."/>
            <person name="Stieglmeier M."/>
            <person name="Klingl A."/>
            <person name="Woyke T."/>
            <person name="Ryan C.M."/>
            <person name="Banfield J.F."/>
        </authorList>
    </citation>
    <scope>NUCLEOTIDE SEQUENCE [LARGE SCALE GENOMIC DNA]</scope>
</reference>
<dbReference type="InterPro" id="IPR036291">
    <property type="entry name" value="NAD(P)-bd_dom_sf"/>
</dbReference>